<protein>
    <submittedName>
        <fullName evidence="1">Uncharacterized protein</fullName>
    </submittedName>
</protein>
<keyword evidence="2" id="KW-1185">Reference proteome</keyword>
<dbReference type="Proteomes" id="UP001221757">
    <property type="component" value="Unassembled WGS sequence"/>
</dbReference>
<reference evidence="1" key="1">
    <citation type="submission" date="2023-03" db="EMBL/GenBank/DDBJ databases">
        <title>Massive genome expansion in bonnet fungi (Mycena s.s.) driven by repeated elements and novel gene families across ecological guilds.</title>
        <authorList>
            <consortium name="Lawrence Berkeley National Laboratory"/>
            <person name="Harder C.B."/>
            <person name="Miyauchi S."/>
            <person name="Viragh M."/>
            <person name="Kuo A."/>
            <person name="Thoen E."/>
            <person name="Andreopoulos B."/>
            <person name="Lu D."/>
            <person name="Skrede I."/>
            <person name="Drula E."/>
            <person name="Henrissat B."/>
            <person name="Morin E."/>
            <person name="Kohler A."/>
            <person name="Barry K."/>
            <person name="LaButti K."/>
            <person name="Morin E."/>
            <person name="Salamov A."/>
            <person name="Lipzen A."/>
            <person name="Mereny Z."/>
            <person name="Hegedus B."/>
            <person name="Baldrian P."/>
            <person name="Stursova M."/>
            <person name="Weitz H."/>
            <person name="Taylor A."/>
            <person name="Grigoriev I.V."/>
            <person name="Nagy L.G."/>
            <person name="Martin F."/>
            <person name="Kauserud H."/>
        </authorList>
    </citation>
    <scope>NUCLEOTIDE SEQUENCE</scope>
    <source>
        <strain evidence="1">CBHHK067</strain>
    </source>
</reference>
<sequence>MNIESGTHFLAALPDTPLPELTFFSEANPTPTAFPAFLLRFRPTRWIPAPNHQINPAAQDTISVYRSLLLRYVGRAIALVAVNQSAHHRQRPSSKFYSNTRTNQPTDTLNIFGLGQVVAIALCGAHSLLNVVAKPLPLEPFVETVGLEKFTFNTGVITNGPMNGTYVWSDSGSEPCVAVKLNWIDEDPCSIPFTLPEQDGTFLIEGCGSKGPLWAKFKDQAFGNCGAAPGSEAEAMLEPPSLVGCRIRPNNVCIGSQ</sequence>
<organism evidence="1 2">
    <name type="scientific">Mycena rosella</name>
    <name type="common">Pink bonnet</name>
    <name type="synonym">Agaricus rosellus</name>
    <dbReference type="NCBI Taxonomy" id="1033263"/>
    <lineage>
        <taxon>Eukaryota</taxon>
        <taxon>Fungi</taxon>
        <taxon>Dikarya</taxon>
        <taxon>Basidiomycota</taxon>
        <taxon>Agaricomycotina</taxon>
        <taxon>Agaricomycetes</taxon>
        <taxon>Agaricomycetidae</taxon>
        <taxon>Agaricales</taxon>
        <taxon>Marasmiineae</taxon>
        <taxon>Mycenaceae</taxon>
        <taxon>Mycena</taxon>
    </lineage>
</organism>
<proteinExistence type="predicted"/>
<accession>A0AAD7GEL2</accession>
<dbReference type="AlphaFoldDB" id="A0AAD7GEL2"/>
<comment type="caution">
    <text evidence="1">The sequence shown here is derived from an EMBL/GenBank/DDBJ whole genome shotgun (WGS) entry which is preliminary data.</text>
</comment>
<dbReference type="EMBL" id="JARKIE010000062">
    <property type="protein sequence ID" value="KAJ7690864.1"/>
    <property type="molecule type" value="Genomic_DNA"/>
</dbReference>
<name>A0AAD7GEL2_MYCRO</name>
<evidence type="ECO:0000313" key="2">
    <source>
        <dbReference type="Proteomes" id="UP001221757"/>
    </source>
</evidence>
<evidence type="ECO:0000313" key="1">
    <source>
        <dbReference type="EMBL" id="KAJ7690864.1"/>
    </source>
</evidence>
<gene>
    <name evidence="1" type="ORF">B0H17DRAFT_1134133</name>
</gene>